<dbReference type="GO" id="GO:0005524">
    <property type="term" value="F:ATP binding"/>
    <property type="evidence" value="ECO:0007669"/>
    <property type="project" value="UniProtKB-KW"/>
</dbReference>
<proteinExistence type="predicted"/>
<protein>
    <submittedName>
        <fullName evidence="5">Biotin-dependent carboxyltransferase family protein</fullName>
    </submittedName>
</protein>
<feature type="domain" description="Carboxyltransferase" evidence="4">
    <location>
        <begin position="25"/>
        <end position="316"/>
    </location>
</feature>
<dbReference type="Proteomes" id="UP001139488">
    <property type="component" value="Unassembled WGS sequence"/>
</dbReference>
<dbReference type="PANTHER" id="PTHR43309">
    <property type="entry name" value="5-OXOPROLINASE SUBUNIT C"/>
    <property type="match status" value="1"/>
</dbReference>
<name>A0A9X1WBQ4_9VIBR</name>
<dbReference type="NCBIfam" id="TIGR00724">
    <property type="entry name" value="urea_amlyse_rel"/>
    <property type="match status" value="1"/>
</dbReference>
<evidence type="ECO:0000313" key="6">
    <source>
        <dbReference type="Proteomes" id="UP001139488"/>
    </source>
</evidence>
<keyword evidence="1" id="KW-0547">Nucleotide-binding</keyword>
<evidence type="ECO:0000256" key="3">
    <source>
        <dbReference type="ARBA" id="ARBA00022840"/>
    </source>
</evidence>
<evidence type="ECO:0000313" key="5">
    <source>
        <dbReference type="EMBL" id="MCJ2375690.1"/>
    </source>
</evidence>
<keyword evidence="2" id="KW-0378">Hydrolase</keyword>
<dbReference type="AlphaFoldDB" id="A0A9X1WBQ4"/>
<dbReference type="InterPro" id="IPR052708">
    <property type="entry name" value="PxpC"/>
</dbReference>
<dbReference type="Pfam" id="PF02626">
    <property type="entry name" value="CT_A_B"/>
    <property type="match status" value="1"/>
</dbReference>
<evidence type="ECO:0000259" key="4">
    <source>
        <dbReference type="SMART" id="SM00797"/>
    </source>
</evidence>
<dbReference type="GO" id="GO:0016787">
    <property type="term" value="F:hydrolase activity"/>
    <property type="evidence" value="ECO:0007669"/>
    <property type="project" value="UniProtKB-KW"/>
</dbReference>
<accession>A0A9X1WBQ4</accession>
<keyword evidence="6" id="KW-1185">Reference proteome</keyword>
<organism evidence="5 6">
    <name type="scientific">Vibrio gelatinilyticus</name>
    <dbReference type="NCBI Taxonomy" id="2893468"/>
    <lineage>
        <taxon>Bacteria</taxon>
        <taxon>Pseudomonadati</taxon>
        <taxon>Pseudomonadota</taxon>
        <taxon>Gammaproteobacteria</taxon>
        <taxon>Vibrionales</taxon>
        <taxon>Vibrionaceae</taxon>
        <taxon>Vibrio</taxon>
    </lineage>
</organism>
<reference evidence="5" key="1">
    <citation type="submission" date="2021-11" db="EMBL/GenBank/DDBJ databases">
        <title>Vibrio ZSDE26 sp. nov. and Vibrio ZSDZ34 sp. nov., isolated from coastal seawater in Qingdao.</title>
        <authorList>
            <person name="Zhang P."/>
        </authorList>
    </citation>
    <scope>NUCLEOTIDE SEQUENCE</scope>
    <source>
        <strain evidence="5">ZSDZ34</strain>
    </source>
</reference>
<dbReference type="SUPFAM" id="SSF50891">
    <property type="entry name" value="Cyclophilin-like"/>
    <property type="match status" value="1"/>
</dbReference>
<dbReference type="InterPro" id="IPR029000">
    <property type="entry name" value="Cyclophilin-like_dom_sf"/>
</dbReference>
<dbReference type="InterPro" id="IPR003778">
    <property type="entry name" value="CT_A_B"/>
</dbReference>
<sequence>MHGLVVLSPGMLATVQDLGRFGAAQWGLSQGGAADLHAHCWGQWLLEQPSSNASIEIVFGNARFQALDTLQLAITGADCNATLNGRALINWQSFTIRSGDIVEFGRPLSGLRSYLCIKGGLNISGCLGSCSTVIRNQLGGLDQGKPLKKGDILTPHTNSATNHLSSSKVIPRHYIPNYTSSQTLALLPAYQHSLFSACEWDNLLACEFQVSNNSDKMGIRLDYPSNINNHDMPFKRALPGIISEGICCGAVQIPPDGAPIIMMQDRQTLGGYAKCGSIAFRNLSKVAQLRPGDRVKFSLANLAVERARQRAFYQFFKL</sequence>
<dbReference type="Gene3D" id="2.40.100.10">
    <property type="entry name" value="Cyclophilin-like"/>
    <property type="match status" value="1"/>
</dbReference>
<comment type="caution">
    <text evidence="5">The sequence shown here is derived from an EMBL/GenBank/DDBJ whole genome shotgun (WGS) entry which is preliminary data.</text>
</comment>
<dbReference type="SMART" id="SM00797">
    <property type="entry name" value="AHS2"/>
    <property type="match status" value="1"/>
</dbReference>
<dbReference type="RefSeq" id="WP_244354975.1">
    <property type="nucleotide sequence ID" value="NZ_JAJNNZ010000002.1"/>
</dbReference>
<gene>
    <name evidence="5" type="ORF">LNL84_02480</name>
</gene>
<dbReference type="EMBL" id="JAJNNZ010000002">
    <property type="protein sequence ID" value="MCJ2375690.1"/>
    <property type="molecule type" value="Genomic_DNA"/>
</dbReference>
<evidence type="ECO:0000256" key="2">
    <source>
        <dbReference type="ARBA" id="ARBA00022801"/>
    </source>
</evidence>
<keyword evidence="3" id="KW-0067">ATP-binding</keyword>
<evidence type="ECO:0000256" key="1">
    <source>
        <dbReference type="ARBA" id="ARBA00022741"/>
    </source>
</evidence>
<dbReference type="PANTHER" id="PTHR43309:SF4">
    <property type="entry name" value="CARBOXYLTRANSFERASE DOMAIN-CONTAINING PROTEIN"/>
    <property type="match status" value="1"/>
</dbReference>